<evidence type="ECO:0000256" key="3">
    <source>
        <dbReference type="SAM" id="SignalP"/>
    </source>
</evidence>
<dbReference type="Pfam" id="PF00144">
    <property type="entry name" value="Beta-lactamase"/>
    <property type="match status" value="1"/>
</dbReference>
<dbReference type="Gene3D" id="3.40.710.10">
    <property type="entry name" value="DD-peptidase/beta-lactamase superfamily"/>
    <property type="match status" value="1"/>
</dbReference>
<accession>A0A0J0XRH9</accession>
<reference evidence="5 6" key="1">
    <citation type="submission" date="2015-03" db="EMBL/GenBank/DDBJ databases">
        <title>Genomics and transcriptomics of the oil-accumulating basidiomycete yeast T. oleaginosus allow insights into substrate utilization and the diverse evolutionary trajectories of mating systems in fungi.</title>
        <authorList>
            <consortium name="DOE Joint Genome Institute"/>
            <person name="Kourist R."/>
            <person name="Kracht O."/>
            <person name="Bracharz F."/>
            <person name="Lipzen A."/>
            <person name="Nolan M."/>
            <person name="Ohm R."/>
            <person name="Grigoriev I."/>
            <person name="Sun S."/>
            <person name="Heitman J."/>
            <person name="Bruck T."/>
            <person name="Nowrousian M."/>
        </authorList>
    </citation>
    <scope>NUCLEOTIDE SEQUENCE [LARGE SCALE GENOMIC DNA]</scope>
    <source>
        <strain evidence="5 6">IBC0246</strain>
    </source>
</reference>
<keyword evidence="6" id="KW-1185">Reference proteome</keyword>
<comment type="similarity">
    <text evidence="1">Belongs to the peptidase S12 family.</text>
</comment>
<evidence type="ECO:0000313" key="6">
    <source>
        <dbReference type="Proteomes" id="UP000053611"/>
    </source>
</evidence>
<dbReference type="RefSeq" id="XP_018280191.1">
    <property type="nucleotide sequence ID" value="XM_018422657.1"/>
</dbReference>
<evidence type="ECO:0000256" key="1">
    <source>
        <dbReference type="ARBA" id="ARBA00038215"/>
    </source>
</evidence>
<dbReference type="PANTHER" id="PTHR46825:SF9">
    <property type="entry name" value="BETA-LACTAMASE-RELATED DOMAIN-CONTAINING PROTEIN"/>
    <property type="match status" value="1"/>
</dbReference>
<dbReference type="InterPro" id="IPR012338">
    <property type="entry name" value="Beta-lactam/transpept-like"/>
</dbReference>
<dbReference type="EMBL" id="KQ087192">
    <property type="protein sequence ID" value="KLT43700.1"/>
    <property type="molecule type" value="Genomic_DNA"/>
</dbReference>
<dbReference type="Proteomes" id="UP000053611">
    <property type="component" value="Unassembled WGS sequence"/>
</dbReference>
<feature type="compositionally biased region" description="Gly residues" evidence="2">
    <location>
        <begin position="45"/>
        <end position="54"/>
    </location>
</feature>
<feature type="region of interest" description="Disordered" evidence="2">
    <location>
        <begin position="26"/>
        <end position="54"/>
    </location>
</feature>
<evidence type="ECO:0000259" key="4">
    <source>
        <dbReference type="Pfam" id="PF00144"/>
    </source>
</evidence>
<name>A0A0J0XRH9_9TREE</name>
<dbReference type="InterPro" id="IPR050491">
    <property type="entry name" value="AmpC-like"/>
</dbReference>
<feature type="chain" id="PRO_5005245610" evidence="3">
    <location>
        <begin position="17"/>
        <end position="603"/>
    </location>
</feature>
<sequence length="603" mass="63023">MLLTALLLLIVTPALAAPFEAVVRAPDEPGSDPGANSSAPNTTTGDGGSGAGSGGSGGAPAVLLSADTRAYIDKALKRWGVPGAAIVAIAGPQFTKKTGDAGWLTEFYNYGVANEAGDKVTEDTPFAIASNTKLFTALSVGTVLGEKNLTWSTKVKDILPEWQLMDPYASDHVDIVDLVAMRSGLPGHPFAKSGFGGYNDAEVVANLRNLPLSTEIRQVYQYNNLHYATLAHIVTTLSGTPYVDWLGQHVLGPLNMTASTFDYTNVKTESFLRTGVNLTQCGRSPDLDHLDPGCFGSINSTGWWNPRPYNKGAGAGEGGLISTTRDLAKWFRELLMPRVLSPDVLNAAATPITVSGPAGMGLGIQAYGAGQVMTSVAGQSVIMHAGTLPGQLSLFVRMPELGLAMGIITNEDMYSGLFLQQAIALRIASDLLGVPPIDLEQEAANQIKLAVLLPPVSPPPSPAPVPSGSEPGGTYGHPGYGTFTLQPMVVGPDSPIESGITAGLARLGLRTTDVLYAKIEKGPQTHITLSHWDGAGFNLTAFSVTERNGKIIVPDAGGSYMAIATPEGIGMFGNFWGAGAGAPMRAPSTENMQQAAEVFFSKA</sequence>
<keyword evidence="3" id="KW-0732">Signal</keyword>
<evidence type="ECO:0000256" key="2">
    <source>
        <dbReference type="SAM" id="MobiDB-lite"/>
    </source>
</evidence>
<dbReference type="SUPFAM" id="SSF56601">
    <property type="entry name" value="beta-lactamase/transpeptidase-like"/>
    <property type="match status" value="1"/>
</dbReference>
<protein>
    <submittedName>
        <fullName evidence="5">Beta-lactamase/transpeptidase-like protein</fullName>
    </submittedName>
</protein>
<gene>
    <name evidence="5" type="ORF">CC85DRAFT_284209</name>
</gene>
<dbReference type="GeneID" id="28983260"/>
<dbReference type="OrthoDB" id="5946976at2759"/>
<proteinExistence type="inferred from homology"/>
<feature type="signal peptide" evidence="3">
    <location>
        <begin position="1"/>
        <end position="16"/>
    </location>
</feature>
<dbReference type="PANTHER" id="PTHR46825">
    <property type="entry name" value="D-ALANYL-D-ALANINE-CARBOXYPEPTIDASE/ENDOPEPTIDASE AMPH"/>
    <property type="match status" value="1"/>
</dbReference>
<evidence type="ECO:0000313" key="5">
    <source>
        <dbReference type="EMBL" id="KLT43700.1"/>
    </source>
</evidence>
<organism evidence="5 6">
    <name type="scientific">Cutaneotrichosporon oleaginosum</name>
    <dbReference type="NCBI Taxonomy" id="879819"/>
    <lineage>
        <taxon>Eukaryota</taxon>
        <taxon>Fungi</taxon>
        <taxon>Dikarya</taxon>
        <taxon>Basidiomycota</taxon>
        <taxon>Agaricomycotina</taxon>
        <taxon>Tremellomycetes</taxon>
        <taxon>Trichosporonales</taxon>
        <taxon>Trichosporonaceae</taxon>
        <taxon>Cutaneotrichosporon</taxon>
    </lineage>
</organism>
<dbReference type="AlphaFoldDB" id="A0A0J0XRH9"/>
<feature type="domain" description="Beta-lactamase-related" evidence="4">
    <location>
        <begin position="70"/>
        <end position="412"/>
    </location>
</feature>
<dbReference type="InterPro" id="IPR001466">
    <property type="entry name" value="Beta-lactam-related"/>
</dbReference>
<dbReference type="STRING" id="879819.A0A0J0XRH9"/>